<dbReference type="Pfam" id="PF00722">
    <property type="entry name" value="Glyco_hydro_16"/>
    <property type="match status" value="1"/>
</dbReference>
<dbReference type="PROSITE" id="PS51762">
    <property type="entry name" value="GH16_2"/>
    <property type="match status" value="1"/>
</dbReference>
<evidence type="ECO:0000313" key="5">
    <source>
        <dbReference type="EMBL" id="SFE38504.1"/>
    </source>
</evidence>
<dbReference type="InterPro" id="IPR000757">
    <property type="entry name" value="Beta-glucanase-like"/>
</dbReference>
<dbReference type="PANTHER" id="PTHR10963:SF55">
    <property type="entry name" value="GLYCOSIDE HYDROLASE FAMILY 16 PROTEIN"/>
    <property type="match status" value="1"/>
</dbReference>
<feature type="chain" id="PRO_5011452745" evidence="3">
    <location>
        <begin position="22"/>
        <end position="281"/>
    </location>
</feature>
<dbReference type="Proteomes" id="UP000199513">
    <property type="component" value="Unassembled WGS sequence"/>
</dbReference>
<evidence type="ECO:0000256" key="1">
    <source>
        <dbReference type="ARBA" id="ARBA00006865"/>
    </source>
</evidence>
<evidence type="ECO:0000256" key="2">
    <source>
        <dbReference type="SAM" id="MobiDB-lite"/>
    </source>
</evidence>
<comment type="similarity">
    <text evidence="1">Belongs to the glycosyl hydrolase 16 family.</text>
</comment>
<protein>
    <submittedName>
        <fullName evidence="5">Glycosyl hydrolases family 16</fullName>
    </submittedName>
</protein>
<gene>
    <name evidence="5" type="ORF">SAMN04488541_100113</name>
</gene>
<accession>A0A1I2A2Z6</accession>
<dbReference type="CDD" id="cd08023">
    <property type="entry name" value="GH16_laminarinase_like"/>
    <property type="match status" value="1"/>
</dbReference>
<dbReference type="InterPro" id="IPR013320">
    <property type="entry name" value="ConA-like_dom_sf"/>
</dbReference>
<reference evidence="5 6" key="1">
    <citation type="submission" date="2016-10" db="EMBL/GenBank/DDBJ databases">
        <authorList>
            <person name="de Groot N.N."/>
        </authorList>
    </citation>
    <scope>NUCLEOTIDE SEQUENCE [LARGE SCALE GENOMIC DNA]</scope>
    <source>
        <strain>GEY</strain>
        <strain evidence="6">DSM 9560</strain>
    </source>
</reference>
<dbReference type="RefSeq" id="WP_091538148.1">
    <property type="nucleotide sequence ID" value="NZ_FONY01000001.1"/>
</dbReference>
<sequence>MKNLSLSLCFLILFALSCKQGKVSPNNSDDTANTPPPPTATTPTERKLVWSDEFDYTGLPDAKKWNYDVGGHGWGNQERQYYTKEREKNARVENGRLIIEAHREDFSGSQYTSARLVTKGKGDWTYGRIEVKAKLPKGTGTWPAIWMLASTEPLRWPDDGEIDIMEHVGFDPNVIHGTVHTKAYNHGIGTQKGAQIRIPDAQEAFHVYAIEWTKDYIDWYVDDKKYFSFNNVSGTKETYPFTYNFHLLLNIAIGGSWGGQRGIDNTIFPQRFEIDYVRVYQ</sequence>
<proteinExistence type="inferred from homology"/>
<dbReference type="AlphaFoldDB" id="A0A1I2A2Z6"/>
<dbReference type="Gene3D" id="2.60.120.200">
    <property type="match status" value="1"/>
</dbReference>
<dbReference type="OrthoDB" id="9776255at2"/>
<evidence type="ECO:0000313" key="6">
    <source>
        <dbReference type="Proteomes" id="UP000199513"/>
    </source>
</evidence>
<dbReference type="GO" id="GO:0005975">
    <property type="term" value="P:carbohydrate metabolic process"/>
    <property type="evidence" value="ECO:0007669"/>
    <property type="project" value="InterPro"/>
</dbReference>
<feature type="signal peptide" evidence="3">
    <location>
        <begin position="1"/>
        <end position="21"/>
    </location>
</feature>
<feature type="domain" description="GH16" evidence="4">
    <location>
        <begin position="29"/>
        <end position="281"/>
    </location>
</feature>
<evidence type="ECO:0000256" key="3">
    <source>
        <dbReference type="SAM" id="SignalP"/>
    </source>
</evidence>
<keyword evidence="5" id="KW-0378">Hydrolase</keyword>
<keyword evidence="6" id="KW-1185">Reference proteome</keyword>
<dbReference type="STRING" id="1003.SAMN04488541_100113"/>
<name>A0A1I2A2Z6_9BACT</name>
<feature type="region of interest" description="Disordered" evidence="2">
    <location>
        <begin position="24"/>
        <end position="45"/>
    </location>
</feature>
<dbReference type="SUPFAM" id="SSF49899">
    <property type="entry name" value="Concanavalin A-like lectins/glucanases"/>
    <property type="match status" value="1"/>
</dbReference>
<dbReference type="PANTHER" id="PTHR10963">
    <property type="entry name" value="GLYCOSYL HYDROLASE-RELATED"/>
    <property type="match status" value="1"/>
</dbReference>
<evidence type="ECO:0000259" key="4">
    <source>
        <dbReference type="PROSITE" id="PS51762"/>
    </source>
</evidence>
<keyword evidence="3" id="KW-0732">Signal</keyword>
<dbReference type="EMBL" id="FONY01000001">
    <property type="protein sequence ID" value="SFE38504.1"/>
    <property type="molecule type" value="Genomic_DNA"/>
</dbReference>
<dbReference type="InterPro" id="IPR050546">
    <property type="entry name" value="Glycosyl_Hydrlase_16"/>
</dbReference>
<organism evidence="5 6">
    <name type="scientific">Thermoflexibacter ruber</name>
    <dbReference type="NCBI Taxonomy" id="1003"/>
    <lineage>
        <taxon>Bacteria</taxon>
        <taxon>Pseudomonadati</taxon>
        <taxon>Bacteroidota</taxon>
        <taxon>Cytophagia</taxon>
        <taxon>Cytophagales</taxon>
        <taxon>Thermoflexibacteraceae</taxon>
        <taxon>Thermoflexibacter</taxon>
    </lineage>
</organism>
<dbReference type="PROSITE" id="PS51257">
    <property type="entry name" value="PROKAR_LIPOPROTEIN"/>
    <property type="match status" value="1"/>
</dbReference>
<dbReference type="GO" id="GO:0004553">
    <property type="term" value="F:hydrolase activity, hydrolyzing O-glycosyl compounds"/>
    <property type="evidence" value="ECO:0007669"/>
    <property type="project" value="InterPro"/>
</dbReference>